<sequence length="89" mass="9791">ICWRFDNDKMNAALQKFGFSFGMNVGRLIDRFLRSCISAISSWIVCSSLAAIVGMPFSIWLVAFGDGVVVFPSAQYVYGIINCLLPGNC</sequence>
<evidence type="ECO:0000313" key="3">
    <source>
        <dbReference type="Proteomes" id="UP000265520"/>
    </source>
</evidence>
<evidence type="ECO:0000313" key="2">
    <source>
        <dbReference type="EMBL" id="MCH84637.1"/>
    </source>
</evidence>
<feature type="transmembrane region" description="Helical" evidence="1">
    <location>
        <begin position="32"/>
        <end position="53"/>
    </location>
</feature>
<organism evidence="2 3">
    <name type="scientific">Trifolium medium</name>
    <dbReference type="NCBI Taxonomy" id="97028"/>
    <lineage>
        <taxon>Eukaryota</taxon>
        <taxon>Viridiplantae</taxon>
        <taxon>Streptophyta</taxon>
        <taxon>Embryophyta</taxon>
        <taxon>Tracheophyta</taxon>
        <taxon>Spermatophyta</taxon>
        <taxon>Magnoliopsida</taxon>
        <taxon>eudicotyledons</taxon>
        <taxon>Gunneridae</taxon>
        <taxon>Pentapetalae</taxon>
        <taxon>rosids</taxon>
        <taxon>fabids</taxon>
        <taxon>Fabales</taxon>
        <taxon>Fabaceae</taxon>
        <taxon>Papilionoideae</taxon>
        <taxon>50 kb inversion clade</taxon>
        <taxon>NPAAA clade</taxon>
        <taxon>Hologalegina</taxon>
        <taxon>IRL clade</taxon>
        <taxon>Trifolieae</taxon>
        <taxon>Trifolium</taxon>
    </lineage>
</organism>
<keyword evidence="1" id="KW-1133">Transmembrane helix</keyword>
<feature type="transmembrane region" description="Helical" evidence="1">
    <location>
        <begin position="59"/>
        <end position="85"/>
    </location>
</feature>
<gene>
    <name evidence="2" type="ORF">A2U01_0005470</name>
</gene>
<proteinExistence type="predicted"/>
<protein>
    <submittedName>
        <fullName evidence="2">Uncharacterized protein</fullName>
    </submittedName>
</protein>
<feature type="non-terminal residue" evidence="2">
    <location>
        <position position="1"/>
    </location>
</feature>
<evidence type="ECO:0000256" key="1">
    <source>
        <dbReference type="SAM" id="Phobius"/>
    </source>
</evidence>
<keyword evidence="3" id="KW-1185">Reference proteome</keyword>
<comment type="caution">
    <text evidence="2">The sequence shown here is derived from an EMBL/GenBank/DDBJ whole genome shotgun (WGS) entry which is preliminary data.</text>
</comment>
<accession>A0A392MAV5</accession>
<dbReference type="AlphaFoldDB" id="A0A392MAV5"/>
<keyword evidence="1" id="KW-0472">Membrane</keyword>
<keyword evidence="1" id="KW-0812">Transmembrane</keyword>
<reference evidence="2 3" key="1">
    <citation type="journal article" date="2018" name="Front. Plant Sci.">
        <title>Red Clover (Trifolium pratense) and Zigzag Clover (T. medium) - A Picture of Genomic Similarities and Differences.</title>
        <authorList>
            <person name="Dluhosova J."/>
            <person name="Istvanek J."/>
            <person name="Nedelnik J."/>
            <person name="Repkova J."/>
        </authorList>
    </citation>
    <scope>NUCLEOTIDE SEQUENCE [LARGE SCALE GENOMIC DNA]</scope>
    <source>
        <strain evidence="3">cv. 10/8</strain>
        <tissue evidence="2">Leaf</tissue>
    </source>
</reference>
<name>A0A392MAV5_9FABA</name>
<dbReference type="EMBL" id="LXQA010007139">
    <property type="protein sequence ID" value="MCH84637.1"/>
    <property type="molecule type" value="Genomic_DNA"/>
</dbReference>
<dbReference type="Proteomes" id="UP000265520">
    <property type="component" value="Unassembled WGS sequence"/>
</dbReference>